<dbReference type="Pfam" id="PF20241">
    <property type="entry name" value="DUF6598"/>
    <property type="match status" value="1"/>
</dbReference>
<dbReference type="AlphaFoldDB" id="A0A2K2DCS2"/>
<sequence length="147" mass="16941">MAQQAEVKKNPLDPRFSDYDPKQGKHVFTRFRHRNLDLDAESTFGAMHNTDRIFREGFVLCNLANVVSVKIVSSDYGYPFNVYGNVIARDSMDRQRVYVFHRDEDNCQVIRSKNDSLILTGPKRGLGLMIYDSIFFEIDLKVTDVNG</sequence>
<gene>
    <name evidence="2" type="ORF">BRADI_2g39103v3</name>
</gene>
<proteinExistence type="predicted"/>
<dbReference type="OrthoDB" id="693375at2759"/>
<reference evidence="2 3" key="1">
    <citation type="journal article" date="2010" name="Nature">
        <title>Genome sequencing and analysis of the model grass Brachypodium distachyon.</title>
        <authorList>
            <consortium name="International Brachypodium Initiative"/>
        </authorList>
    </citation>
    <scope>NUCLEOTIDE SEQUENCE [LARGE SCALE GENOMIC DNA]</scope>
    <source>
        <strain evidence="2 3">Bd21</strain>
    </source>
</reference>
<organism evidence="2">
    <name type="scientific">Brachypodium distachyon</name>
    <name type="common">Purple false brome</name>
    <name type="synonym">Trachynia distachya</name>
    <dbReference type="NCBI Taxonomy" id="15368"/>
    <lineage>
        <taxon>Eukaryota</taxon>
        <taxon>Viridiplantae</taxon>
        <taxon>Streptophyta</taxon>
        <taxon>Embryophyta</taxon>
        <taxon>Tracheophyta</taxon>
        <taxon>Spermatophyta</taxon>
        <taxon>Magnoliopsida</taxon>
        <taxon>Liliopsida</taxon>
        <taxon>Poales</taxon>
        <taxon>Poaceae</taxon>
        <taxon>BOP clade</taxon>
        <taxon>Pooideae</taxon>
        <taxon>Stipodae</taxon>
        <taxon>Brachypodieae</taxon>
        <taxon>Brachypodium</taxon>
    </lineage>
</organism>
<evidence type="ECO:0000313" key="4">
    <source>
        <dbReference type="Proteomes" id="UP000008810"/>
    </source>
</evidence>
<dbReference type="Proteomes" id="UP000008810">
    <property type="component" value="Chromosome 2"/>
</dbReference>
<evidence type="ECO:0000259" key="1">
    <source>
        <dbReference type="Pfam" id="PF20241"/>
    </source>
</evidence>
<dbReference type="PANTHER" id="PTHR33065">
    <property type="entry name" value="OS07G0486400 PROTEIN"/>
    <property type="match status" value="1"/>
</dbReference>
<keyword evidence="4" id="KW-1185">Reference proteome</keyword>
<reference evidence="3" key="3">
    <citation type="submission" date="2018-08" db="UniProtKB">
        <authorList>
            <consortium name="EnsemblPlants"/>
        </authorList>
    </citation>
    <scope>IDENTIFICATION</scope>
    <source>
        <strain evidence="3">cv. Bd21</strain>
    </source>
</reference>
<dbReference type="Gramene" id="PNT72085">
    <property type="protein sequence ID" value="PNT72085"/>
    <property type="gene ID" value="BRADI_2g39103v3"/>
</dbReference>
<dbReference type="EMBL" id="CM000881">
    <property type="protein sequence ID" value="PNT72085.1"/>
    <property type="molecule type" value="Genomic_DNA"/>
</dbReference>
<feature type="domain" description="DUF6598" evidence="1">
    <location>
        <begin position="63"/>
        <end position="144"/>
    </location>
</feature>
<dbReference type="InterPro" id="IPR046533">
    <property type="entry name" value="DUF6598"/>
</dbReference>
<dbReference type="InParanoid" id="A0A2K2DCS2"/>
<name>A0A2K2DCS2_BRADI</name>
<protein>
    <recommendedName>
        <fullName evidence="1">DUF6598 domain-containing protein</fullName>
    </recommendedName>
</protein>
<accession>A0A2K2DCS2</accession>
<dbReference type="EnsemblPlants" id="PNT72085">
    <property type="protein sequence ID" value="PNT72085"/>
    <property type="gene ID" value="BRADI_2g39103v3"/>
</dbReference>
<reference evidence="2" key="2">
    <citation type="submission" date="2017-06" db="EMBL/GenBank/DDBJ databases">
        <title>WGS assembly of Brachypodium distachyon.</title>
        <authorList>
            <consortium name="The International Brachypodium Initiative"/>
            <person name="Lucas S."/>
            <person name="Harmon-Smith M."/>
            <person name="Lail K."/>
            <person name="Tice H."/>
            <person name="Grimwood J."/>
            <person name="Bruce D."/>
            <person name="Barry K."/>
            <person name="Shu S."/>
            <person name="Lindquist E."/>
            <person name="Wang M."/>
            <person name="Pitluck S."/>
            <person name="Vogel J.P."/>
            <person name="Garvin D.F."/>
            <person name="Mockler T.C."/>
            <person name="Schmutz J."/>
            <person name="Rokhsar D."/>
            <person name="Bevan M.W."/>
        </authorList>
    </citation>
    <scope>NUCLEOTIDE SEQUENCE</scope>
    <source>
        <strain evidence="2">Bd21</strain>
    </source>
</reference>
<dbReference type="ExpressionAtlas" id="A0A2K2DCS2">
    <property type="expression patterns" value="baseline"/>
</dbReference>
<evidence type="ECO:0000313" key="3">
    <source>
        <dbReference type="EnsemblPlants" id="PNT72085"/>
    </source>
</evidence>
<dbReference type="PANTHER" id="PTHR33065:SF92">
    <property type="entry name" value="DUF6598 DOMAIN-CONTAINING PROTEIN"/>
    <property type="match status" value="1"/>
</dbReference>
<evidence type="ECO:0000313" key="2">
    <source>
        <dbReference type="EMBL" id="PNT72085.1"/>
    </source>
</evidence>